<evidence type="ECO:0000313" key="10">
    <source>
        <dbReference type="Proteomes" id="UP001041814"/>
    </source>
</evidence>
<dbReference type="RefSeq" id="WP_200379602.1">
    <property type="nucleotide sequence ID" value="NZ_NRRU01000083.1"/>
</dbReference>
<keyword evidence="3" id="KW-0547">Nucleotide-binding</keyword>
<evidence type="ECO:0000256" key="6">
    <source>
        <dbReference type="ARBA" id="ARBA00022967"/>
    </source>
</evidence>
<evidence type="ECO:0000313" key="9">
    <source>
        <dbReference type="EMBL" id="MBK1714839.1"/>
    </source>
</evidence>
<dbReference type="PROSITE" id="PS50893">
    <property type="entry name" value="ABC_TRANSPORTER_2"/>
    <property type="match status" value="1"/>
</dbReference>
<dbReference type="InterPro" id="IPR027417">
    <property type="entry name" value="P-loop_NTPase"/>
</dbReference>
<dbReference type="InterPro" id="IPR003593">
    <property type="entry name" value="AAA+_ATPase"/>
</dbReference>
<protein>
    <submittedName>
        <fullName evidence="9">Heme ABC exporter ATP-binding protein CcmA</fullName>
    </submittedName>
</protein>
<reference evidence="9" key="2">
    <citation type="journal article" date="2020" name="Microorganisms">
        <title>Osmotic Adaptation and Compatible Solute Biosynthesis of Phototrophic Bacteria as Revealed from Genome Analyses.</title>
        <authorList>
            <person name="Imhoff J.F."/>
            <person name="Rahn T."/>
            <person name="Kunzel S."/>
            <person name="Keller A."/>
            <person name="Neulinger S.C."/>
        </authorList>
    </citation>
    <scope>NUCLEOTIDE SEQUENCE</scope>
    <source>
        <strain evidence="9">IM 151</strain>
    </source>
</reference>
<dbReference type="Pfam" id="PF00005">
    <property type="entry name" value="ABC_tran"/>
    <property type="match status" value="1"/>
</dbReference>
<keyword evidence="7" id="KW-0472">Membrane</keyword>
<dbReference type="SUPFAM" id="SSF52540">
    <property type="entry name" value="P-loop containing nucleoside triphosphate hydrolases"/>
    <property type="match status" value="1"/>
</dbReference>
<feature type="domain" description="ABC transporter" evidence="8">
    <location>
        <begin position="15"/>
        <end position="230"/>
    </location>
</feature>
<sequence length="230" mass="24114">MAASASTTASLATGLEGRALACRRGRRLLFEGVDIRLAPGTITWLRGTNGSGKTSLMRILAGLSTPEAGELLWNGRPLRAAGTEAREAIVYIGHANALKDDLTLRESLAFLGRLSGVADADTRAGAALAAAGLADRAGAAVRTLSQGQRRRGALARLALDETPRTWILDEPYDALDAQSTARLSELLLAHAARGGAVLLTSHQVVELAGALQYDLETRRAQPSRRAAASV</sequence>
<evidence type="ECO:0000256" key="2">
    <source>
        <dbReference type="ARBA" id="ARBA00022475"/>
    </source>
</evidence>
<dbReference type="Gene3D" id="3.40.50.300">
    <property type="entry name" value="P-loop containing nucleotide triphosphate hydrolases"/>
    <property type="match status" value="1"/>
</dbReference>
<dbReference type="GO" id="GO:0005524">
    <property type="term" value="F:ATP binding"/>
    <property type="evidence" value="ECO:0007669"/>
    <property type="project" value="UniProtKB-KW"/>
</dbReference>
<dbReference type="PANTHER" id="PTHR43499:SF1">
    <property type="entry name" value="ABC TRANSPORTER I FAMILY MEMBER 1"/>
    <property type="match status" value="1"/>
</dbReference>
<dbReference type="NCBIfam" id="TIGR01189">
    <property type="entry name" value="ccmA"/>
    <property type="match status" value="1"/>
</dbReference>
<evidence type="ECO:0000256" key="5">
    <source>
        <dbReference type="ARBA" id="ARBA00022840"/>
    </source>
</evidence>
<keyword evidence="6" id="KW-1278">Translocase</keyword>
<evidence type="ECO:0000259" key="8">
    <source>
        <dbReference type="PROSITE" id="PS50893"/>
    </source>
</evidence>
<dbReference type="NCBIfam" id="NF010061">
    <property type="entry name" value="PRK13538.1"/>
    <property type="match status" value="1"/>
</dbReference>
<dbReference type="Proteomes" id="UP001041814">
    <property type="component" value="Unassembled WGS sequence"/>
</dbReference>
<dbReference type="EMBL" id="NRRU01000083">
    <property type="protein sequence ID" value="MBK1714839.1"/>
    <property type="molecule type" value="Genomic_DNA"/>
</dbReference>
<reference evidence="9" key="1">
    <citation type="submission" date="2017-08" db="EMBL/GenBank/DDBJ databases">
        <authorList>
            <person name="Imhoff J.F."/>
            <person name="Rahn T."/>
            <person name="Kuenzel S."/>
            <person name="Neulinger S.C."/>
        </authorList>
    </citation>
    <scope>NUCLEOTIDE SEQUENCE</scope>
    <source>
        <strain evidence="9">IM 151</strain>
    </source>
</reference>
<dbReference type="SMART" id="SM00382">
    <property type="entry name" value="AAA"/>
    <property type="match status" value="1"/>
</dbReference>
<gene>
    <name evidence="9" type="ORF">CKO43_18925</name>
</gene>
<accession>A0ABS1DYM1</accession>
<evidence type="ECO:0000256" key="4">
    <source>
        <dbReference type="ARBA" id="ARBA00022748"/>
    </source>
</evidence>
<dbReference type="InterPro" id="IPR003439">
    <property type="entry name" value="ABC_transporter-like_ATP-bd"/>
</dbReference>
<proteinExistence type="predicted"/>
<evidence type="ECO:0000256" key="1">
    <source>
        <dbReference type="ARBA" id="ARBA00022448"/>
    </source>
</evidence>
<keyword evidence="10" id="KW-1185">Reference proteome</keyword>
<name>A0ABS1DYM1_RUBGE</name>
<dbReference type="PANTHER" id="PTHR43499">
    <property type="entry name" value="ABC TRANSPORTER I FAMILY MEMBER 1"/>
    <property type="match status" value="1"/>
</dbReference>
<organism evidence="9 10">
    <name type="scientific">Rubrivivax gelatinosus</name>
    <name type="common">Rhodocyclus gelatinosus</name>
    <name type="synonym">Rhodopseudomonas gelatinosa</name>
    <dbReference type="NCBI Taxonomy" id="28068"/>
    <lineage>
        <taxon>Bacteria</taxon>
        <taxon>Pseudomonadati</taxon>
        <taxon>Pseudomonadota</taxon>
        <taxon>Betaproteobacteria</taxon>
        <taxon>Burkholderiales</taxon>
        <taxon>Sphaerotilaceae</taxon>
        <taxon>Rubrivivax</taxon>
    </lineage>
</organism>
<comment type="caution">
    <text evidence="9">The sequence shown here is derived from an EMBL/GenBank/DDBJ whole genome shotgun (WGS) entry which is preliminary data.</text>
</comment>
<keyword evidence="1" id="KW-0813">Transport</keyword>
<evidence type="ECO:0000256" key="7">
    <source>
        <dbReference type="ARBA" id="ARBA00023136"/>
    </source>
</evidence>
<dbReference type="InterPro" id="IPR005895">
    <property type="entry name" value="ABC_transptr_haem_export_CcmA"/>
</dbReference>
<keyword evidence="5 9" id="KW-0067">ATP-binding</keyword>
<keyword evidence="4" id="KW-0201">Cytochrome c-type biogenesis</keyword>
<keyword evidence="2" id="KW-1003">Cell membrane</keyword>
<evidence type="ECO:0000256" key="3">
    <source>
        <dbReference type="ARBA" id="ARBA00022741"/>
    </source>
</evidence>